<feature type="transmembrane region" description="Helical" evidence="16">
    <location>
        <begin position="1051"/>
        <end position="1071"/>
    </location>
</feature>
<dbReference type="InterPro" id="IPR000413">
    <property type="entry name" value="Integrin_alpha"/>
</dbReference>
<dbReference type="Gene3D" id="2.60.40.1510">
    <property type="entry name" value="ntegrin, alpha v. Chain A, domain 3"/>
    <property type="match status" value="1"/>
</dbReference>
<keyword evidence="8 16" id="KW-0130">Cell adhesion</keyword>
<evidence type="ECO:0000256" key="16">
    <source>
        <dbReference type="RuleBase" id="RU003762"/>
    </source>
</evidence>
<feature type="region of interest" description="Disordered" evidence="17">
    <location>
        <begin position="932"/>
        <end position="968"/>
    </location>
</feature>
<keyword evidence="13 16" id="KW-0675">Receptor</keyword>
<dbReference type="InterPro" id="IPR048633">
    <property type="entry name" value="ITGAX-like_Ig_3"/>
</dbReference>
<keyword evidence="4" id="KW-0479">Metal-binding</keyword>
<dbReference type="InterPro" id="IPR002035">
    <property type="entry name" value="VWF_A"/>
</dbReference>
<reference evidence="19 20" key="1">
    <citation type="journal article" date="2023" name="J. Hered.">
        <title>Chromosome-level genome of the wood stork (Mycteria americana) provides insight into avian chromosome evolution.</title>
        <authorList>
            <person name="Flamio R. Jr."/>
            <person name="Ramstad K.M."/>
        </authorList>
    </citation>
    <scope>NUCLEOTIDE SEQUENCE [LARGE SCALE GENOMIC DNA]</scope>
    <source>
        <strain evidence="19">JAX WOST 10</strain>
    </source>
</reference>
<dbReference type="SMART" id="SM00327">
    <property type="entry name" value="VWA"/>
    <property type="match status" value="1"/>
</dbReference>
<keyword evidence="14" id="KW-0325">Glycoprotein</keyword>
<evidence type="ECO:0000256" key="13">
    <source>
        <dbReference type="ARBA" id="ARBA00023170"/>
    </source>
</evidence>
<dbReference type="Pfam" id="PF01839">
    <property type="entry name" value="FG-GAP"/>
    <property type="match status" value="2"/>
</dbReference>
<keyword evidence="10 16" id="KW-0401">Integrin</keyword>
<keyword evidence="11 16" id="KW-0472">Membrane</keyword>
<dbReference type="GO" id="GO:0098609">
    <property type="term" value="P:cell-cell adhesion"/>
    <property type="evidence" value="ECO:0007669"/>
    <property type="project" value="TreeGrafter"/>
</dbReference>
<gene>
    <name evidence="19" type="ORF">QYF61_027512</name>
</gene>
<dbReference type="InterPro" id="IPR013519">
    <property type="entry name" value="Int_alpha_beta-p"/>
</dbReference>
<comment type="subcellular location">
    <subcellularLocation>
        <location evidence="1 16">Membrane</location>
        <topology evidence="1 16">Single-pass type I membrane protein</topology>
    </subcellularLocation>
</comment>
<feature type="repeat" description="FG-GAP" evidence="15">
    <location>
        <begin position="359"/>
        <end position="419"/>
    </location>
</feature>
<dbReference type="SUPFAM" id="SSF69179">
    <property type="entry name" value="Integrin domains"/>
    <property type="match status" value="2"/>
</dbReference>
<evidence type="ECO:0000256" key="11">
    <source>
        <dbReference type="ARBA" id="ARBA00023136"/>
    </source>
</evidence>
<dbReference type="InterPro" id="IPR036465">
    <property type="entry name" value="vWFA_dom_sf"/>
</dbReference>
<dbReference type="Gene3D" id="2.60.40.1530">
    <property type="entry name" value="ntegrin, alpha v. Chain A, domain 4"/>
    <property type="match status" value="2"/>
</dbReference>
<dbReference type="GO" id="GO:0033627">
    <property type="term" value="P:cell adhesion mediated by integrin"/>
    <property type="evidence" value="ECO:0007669"/>
    <property type="project" value="TreeGrafter"/>
</dbReference>
<evidence type="ECO:0000259" key="18">
    <source>
        <dbReference type="PROSITE" id="PS50234"/>
    </source>
</evidence>
<protein>
    <recommendedName>
        <fullName evidence="18">VWFA domain-containing protein</fullName>
    </recommendedName>
</protein>
<dbReference type="GO" id="GO:0005178">
    <property type="term" value="F:integrin binding"/>
    <property type="evidence" value="ECO:0007669"/>
    <property type="project" value="TreeGrafter"/>
</dbReference>
<evidence type="ECO:0000313" key="19">
    <source>
        <dbReference type="EMBL" id="KAK4805448.1"/>
    </source>
</evidence>
<evidence type="ECO:0000256" key="17">
    <source>
        <dbReference type="SAM" id="MobiDB-lite"/>
    </source>
</evidence>
<feature type="compositionally biased region" description="Basic residues" evidence="17">
    <location>
        <begin position="946"/>
        <end position="955"/>
    </location>
</feature>
<dbReference type="PROSITE" id="PS50234">
    <property type="entry name" value="VWFA"/>
    <property type="match status" value="1"/>
</dbReference>
<feature type="repeat" description="FG-GAP" evidence="15">
    <location>
        <begin position="484"/>
        <end position="544"/>
    </location>
</feature>
<evidence type="ECO:0000256" key="2">
    <source>
        <dbReference type="ARBA" id="ARBA00008054"/>
    </source>
</evidence>
<evidence type="ECO:0000256" key="5">
    <source>
        <dbReference type="ARBA" id="ARBA00022729"/>
    </source>
</evidence>
<evidence type="ECO:0000313" key="20">
    <source>
        <dbReference type="Proteomes" id="UP001333110"/>
    </source>
</evidence>
<proteinExistence type="inferred from homology"/>
<dbReference type="Gene3D" id="3.40.50.410">
    <property type="entry name" value="von Willebrand factor, type A domain"/>
    <property type="match status" value="1"/>
</dbReference>
<dbReference type="Gene3D" id="2.60.40.1460">
    <property type="entry name" value="Integrin domains. Chain A, domain 2"/>
    <property type="match status" value="1"/>
</dbReference>
<dbReference type="SUPFAM" id="SSF53300">
    <property type="entry name" value="vWA-like"/>
    <property type="match status" value="1"/>
</dbReference>
<dbReference type="Pfam" id="PF00092">
    <property type="entry name" value="VWA"/>
    <property type="match status" value="1"/>
</dbReference>
<evidence type="ECO:0000256" key="3">
    <source>
        <dbReference type="ARBA" id="ARBA00022692"/>
    </source>
</evidence>
<accession>A0AAN7N8C1</accession>
<dbReference type="SMART" id="SM00191">
    <property type="entry name" value="Int_alpha"/>
    <property type="match status" value="5"/>
</dbReference>
<evidence type="ECO:0000256" key="6">
    <source>
        <dbReference type="ARBA" id="ARBA00022737"/>
    </source>
</evidence>
<dbReference type="GO" id="GO:0007229">
    <property type="term" value="P:integrin-mediated signaling pathway"/>
    <property type="evidence" value="ECO:0007669"/>
    <property type="project" value="UniProtKB-KW"/>
</dbReference>
<keyword evidence="5" id="KW-0732">Signal</keyword>
<dbReference type="PROSITE" id="PS00242">
    <property type="entry name" value="INTEGRIN_ALPHA"/>
    <property type="match status" value="1"/>
</dbReference>
<dbReference type="PANTHER" id="PTHR23220">
    <property type="entry name" value="INTEGRIN ALPHA"/>
    <property type="match status" value="1"/>
</dbReference>
<comment type="similarity">
    <text evidence="2 16">Belongs to the integrin alpha chain family.</text>
</comment>
<evidence type="ECO:0000256" key="7">
    <source>
        <dbReference type="ARBA" id="ARBA00022837"/>
    </source>
</evidence>
<evidence type="ECO:0000256" key="4">
    <source>
        <dbReference type="ARBA" id="ARBA00022723"/>
    </source>
</evidence>
<dbReference type="InterPro" id="IPR018184">
    <property type="entry name" value="Integrin_alpha_C_CS"/>
</dbReference>
<comment type="caution">
    <text evidence="19">The sequence shown here is derived from an EMBL/GenBank/DDBJ whole genome shotgun (WGS) entry which is preliminary data.</text>
</comment>
<feature type="repeat" description="FG-GAP" evidence="15">
    <location>
        <begin position="1"/>
        <end position="50"/>
    </location>
</feature>
<evidence type="ECO:0000256" key="8">
    <source>
        <dbReference type="ARBA" id="ARBA00022889"/>
    </source>
</evidence>
<dbReference type="Pfam" id="PF00357">
    <property type="entry name" value="Integrin_alpha"/>
    <property type="match status" value="1"/>
</dbReference>
<dbReference type="GO" id="GO:0009897">
    <property type="term" value="C:external side of plasma membrane"/>
    <property type="evidence" value="ECO:0007669"/>
    <property type="project" value="TreeGrafter"/>
</dbReference>
<keyword evidence="9 16" id="KW-1133">Transmembrane helix</keyword>
<evidence type="ECO:0000256" key="9">
    <source>
        <dbReference type="ARBA" id="ARBA00022989"/>
    </source>
</evidence>
<keyword evidence="12" id="KW-1015">Disulfide bond</keyword>
<dbReference type="PROSITE" id="PS51470">
    <property type="entry name" value="FG_GAP"/>
    <property type="match status" value="4"/>
</dbReference>
<evidence type="ECO:0000256" key="15">
    <source>
        <dbReference type="PROSITE-ProRule" id="PRU00803"/>
    </source>
</evidence>
<dbReference type="PANTHER" id="PTHR23220:SF118">
    <property type="entry name" value="INTEGRIN ALPHA-X"/>
    <property type="match status" value="1"/>
</dbReference>
<dbReference type="Gene3D" id="2.130.10.130">
    <property type="entry name" value="Integrin alpha, N-terminal"/>
    <property type="match status" value="1"/>
</dbReference>
<dbReference type="InterPro" id="IPR013649">
    <property type="entry name" value="Integrin_alpha_Ig-like_1"/>
</dbReference>
<dbReference type="InterPro" id="IPR028994">
    <property type="entry name" value="Integrin_alpha_N"/>
</dbReference>
<keyword evidence="7" id="KW-0106">Calcium</keyword>
<dbReference type="Proteomes" id="UP001333110">
    <property type="component" value="Unassembled WGS sequence"/>
</dbReference>
<dbReference type="SUPFAM" id="SSF69318">
    <property type="entry name" value="Integrin alpha N-terminal domain"/>
    <property type="match status" value="1"/>
</dbReference>
<evidence type="ECO:0000256" key="14">
    <source>
        <dbReference type="ARBA" id="ARBA00023180"/>
    </source>
</evidence>
<keyword evidence="20" id="KW-1185">Reference proteome</keyword>
<dbReference type="Pfam" id="PF21520">
    <property type="entry name" value="ITGAX-like_Ig_3"/>
    <property type="match status" value="2"/>
</dbReference>
<name>A0AAN7N8C1_MYCAM</name>
<keyword evidence="3 16" id="KW-0812">Transmembrane</keyword>
<dbReference type="AlphaFoldDB" id="A0AAN7N8C1"/>
<dbReference type="InterPro" id="IPR013517">
    <property type="entry name" value="FG-GAP"/>
</dbReference>
<dbReference type="GO" id="GO:0046872">
    <property type="term" value="F:metal ion binding"/>
    <property type="evidence" value="ECO:0007669"/>
    <property type="project" value="UniProtKB-KW"/>
</dbReference>
<sequence>MVFRGVGGSFGHSVAQFDGGVLVGAPLEPGGAGETGRVYRCRFDTGSCQDVLIAGCPMKASDIVFLVDGSGSIMAPDFERMKTFITQVMSRFESTDTRFALMQFSSTSTLHFDFATFARLSLAERVKEVLRIRQSRGTTCTASAIQTVVRQLFTTRHGARGDAHRILIVVTDGEKYGDNLDYGDVIPEAVHAGIIRYAIGVGSAFTEPKAVEELHTIASKPSKDHVFRVDNFDALQGIQNQLQEKIFAIEGTQSADSSSFQLEMAQEGFSALLTPEGPVLGAVGAYDWSGGVFVYGRSGETTFVNVSRAARDMNDAYLGYAAESLSLEGSRALALGAPRYRHVGRLLLFRLRGPRAAWELLADATGTQVGSYFGASLCALDADGDGSAEVVLVGAPMFYGAGSGGRVAVCTLRPKGGRLPCQQALQGQPGHPLGRFGASLARLGDVDGDRWPDVAVGAPLEDEERGAVYIFRGKRGGVASQYSQRISGARFSSGPRYFGQAISGGQDLTGDRLPDVAVGAQGQVLLLRSQPLLKVRVTVAFQPREIPAAAFDCQEEEALKGEVAKAKICFLSTKKTPDNFGGQLSTTLRYQAALDPGRAMVRAVFAGSAAVRNGTLQLGVGQRCETFAIAFTGCPRDTLAPLVLRLTYDAAGDPIAVAGGLRPALSEDSEMVAVGTLPFEKNCGADNICVDDLQVSFNFSGLETVVVGVTDVVDITVTLRNRGEDSYGATVQLHHAEALSYRKAVVLQSSRRSPSLRCNSEPAAGPRRRTLCLVNHPIFRPGTEVVFTVTLDVPNGAELGGALEVVANASSDNGMSGGREQRAEIPVKYGVFLVLTSAPDSTKYVNVSTRAGAPASAPVAHRYEVKILGQRGLPVNVTFLVPTALGGTPLWEKVEVTPDQELAQCRAVAERPEDPDAGRRLRDHALLVSAGPGAAGQGCPGLRPRATPRHPRSPRTARNTPKPLPQGCPGAACRELQCRVRELEPPRALGFSLGGSLALGWVATSQQPKVVVQSSARVVYDVGRYWNTGGGAQLQVQTEVERLETPNPLPLILGGTVGGLVLLALLALVLYKVGFFKRRYKELMEGDGSPTAPLGDPQG</sequence>
<dbReference type="GO" id="GO:0008305">
    <property type="term" value="C:integrin complex"/>
    <property type="evidence" value="ECO:0007669"/>
    <property type="project" value="InterPro"/>
</dbReference>
<evidence type="ECO:0000256" key="10">
    <source>
        <dbReference type="ARBA" id="ARBA00023037"/>
    </source>
</evidence>
<dbReference type="Gene3D" id="1.20.5.930">
    <property type="entry name" value="Bicelle-embedded integrin alpha(iib) transmembrane segment"/>
    <property type="match status" value="1"/>
</dbReference>
<dbReference type="PRINTS" id="PR00453">
    <property type="entry name" value="VWFADOMAIN"/>
</dbReference>
<dbReference type="Pfam" id="PF20805">
    <property type="entry name" value="Integrin_A_Ig_2"/>
    <property type="match status" value="1"/>
</dbReference>
<dbReference type="Pfam" id="PF08441">
    <property type="entry name" value="Integrin_A_Ig_1"/>
    <property type="match status" value="1"/>
</dbReference>
<dbReference type="GO" id="GO:0007160">
    <property type="term" value="P:cell-matrix adhesion"/>
    <property type="evidence" value="ECO:0007669"/>
    <property type="project" value="TreeGrafter"/>
</dbReference>
<feature type="domain" description="VWFA" evidence="18">
    <location>
        <begin position="62"/>
        <end position="242"/>
    </location>
</feature>
<evidence type="ECO:0000256" key="12">
    <source>
        <dbReference type="ARBA" id="ARBA00023157"/>
    </source>
</evidence>
<feature type="repeat" description="FG-GAP" evidence="15">
    <location>
        <begin position="422"/>
        <end position="480"/>
    </location>
</feature>
<evidence type="ECO:0000256" key="1">
    <source>
        <dbReference type="ARBA" id="ARBA00004479"/>
    </source>
</evidence>
<dbReference type="InterPro" id="IPR032695">
    <property type="entry name" value="Integrin_dom_sf"/>
</dbReference>
<dbReference type="PRINTS" id="PR01185">
    <property type="entry name" value="INTEGRINA"/>
</dbReference>
<keyword evidence="6" id="KW-0677">Repeat</keyword>
<dbReference type="EMBL" id="JAUNZN010000091">
    <property type="protein sequence ID" value="KAK4805448.1"/>
    <property type="molecule type" value="Genomic_DNA"/>
</dbReference>
<dbReference type="InterPro" id="IPR048285">
    <property type="entry name" value="Integrin_alpha_Ig-like_2"/>
</dbReference>
<organism evidence="19 20">
    <name type="scientific">Mycteria americana</name>
    <name type="common">Wood stork</name>
    <dbReference type="NCBI Taxonomy" id="33587"/>
    <lineage>
        <taxon>Eukaryota</taxon>
        <taxon>Metazoa</taxon>
        <taxon>Chordata</taxon>
        <taxon>Craniata</taxon>
        <taxon>Vertebrata</taxon>
        <taxon>Euteleostomi</taxon>
        <taxon>Archelosauria</taxon>
        <taxon>Archosauria</taxon>
        <taxon>Dinosauria</taxon>
        <taxon>Saurischia</taxon>
        <taxon>Theropoda</taxon>
        <taxon>Coelurosauria</taxon>
        <taxon>Aves</taxon>
        <taxon>Neognathae</taxon>
        <taxon>Neoaves</taxon>
        <taxon>Aequornithes</taxon>
        <taxon>Ciconiiformes</taxon>
        <taxon>Ciconiidae</taxon>
        <taxon>Mycteria</taxon>
    </lineage>
</organism>